<name>A0A1A0H7E6_9ASCO</name>
<feature type="region of interest" description="Disordered" evidence="1">
    <location>
        <begin position="1"/>
        <end position="24"/>
    </location>
</feature>
<evidence type="ECO:0008006" key="4">
    <source>
        <dbReference type="Google" id="ProtNLM"/>
    </source>
</evidence>
<dbReference type="Gene3D" id="3.80.10.10">
    <property type="entry name" value="Ribonuclease Inhibitor"/>
    <property type="match status" value="1"/>
</dbReference>
<dbReference type="SMART" id="SM00367">
    <property type="entry name" value="LRR_CC"/>
    <property type="match status" value="2"/>
</dbReference>
<gene>
    <name evidence="2" type="ORF">METBIDRAFT_12933</name>
</gene>
<comment type="caution">
    <text evidence="2">The sequence shown here is derived from an EMBL/GenBank/DDBJ whole genome shotgun (WGS) entry which is preliminary data.</text>
</comment>
<protein>
    <recommendedName>
        <fullName evidence="4">RNI-like protein</fullName>
    </recommendedName>
</protein>
<reference evidence="2 3" key="1">
    <citation type="submission" date="2016-05" db="EMBL/GenBank/DDBJ databases">
        <title>Comparative genomics of biotechnologically important yeasts.</title>
        <authorList>
            <consortium name="DOE Joint Genome Institute"/>
            <person name="Riley R."/>
            <person name="Haridas S."/>
            <person name="Wolfe K.H."/>
            <person name="Lopes M.R."/>
            <person name="Hittinger C.T."/>
            <person name="Goker M."/>
            <person name="Salamov A."/>
            <person name="Wisecaver J."/>
            <person name="Long T.M."/>
            <person name="Aerts A.L."/>
            <person name="Barry K."/>
            <person name="Choi C."/>
            <person name="Clum A."/>
            <person name="Coughlan A.Y."/>
            <person name="Deshpande S."/>
            <person name="Douglass A.P."/>
            <person name="Hanson S.J."/>
            <person name="Klenk H.-P."/>
            <person name="LaButti K."/>
            <person name="Lapidus A."/>
            <person name="Lindquist E."/>
            <person name="Lipzen A."/>
            <person name="Meier-kolthoff J.P."/>
            <person name="Ohm R.A."/>
            <person name="Otillar R.P."/>
            <person name="Pangilinan J."/>
            <person name="Peng Y."/>
            <person name="Rokas A."/>
            <person name="Rosa C.A."/>
            <person name="Scheuner C."/>
            <person name="Sibirny A.A."/>
            <person name="Slot J.C."/>
            <person name="Stielow J.B."/>
            <person name="Sun H."/>
            <person name="Kurtzman C.P."/>
            <person name="Blackwell M."/>
            <person name="Grigoriev I.V."/>
            <person name="Jeffries T.W."/>
        </authorList>
    </citation>
    <scope>NUCLEOTIDE SEQUENCE [LARGE SCALE GENOMIC DNA]</scope>
    <source>
        <strain evidence="2 3">NRRL YB-4993</strain>
    </source>
</reference>
<dbReference type="InterPro" id="IPR032675">
    <property type="entry name" value="LRR_dom_sf"/>
</dbReference>
<dbReference type="RefSeq" id="XP_018710425.1">
    <property type="nucleotide sequence ID" value="XM_018854282.1"/>
</dbReference>
<evidence type="ECO:0000313" key="2">
    <source>
        <dbReference type="EMBL" id="OBA19900.1"/>
    </source>
</evidence>
<dbReference type="GeneID" id="30027258"/>
<organism evidence="2 3">
    <name type="scientific">Metschnikowia bicuspidata var. bicuspidata NRRL YB-4993</name>
    <dbReference type="NCBI Taxonomy" id="869754"/>
    <lineage>
        <taxon>Eukaryota</taxon>
        <taxon>Fungi</taxon>
        <taxon>Dikarya</taxon>
        <taxon>Ascomycota</taxon>
        <taxon>Saccharomycotina</taxon>
        <taxon>Pichiomycetes</taxon>
        <taxon>Metschnikowiaceae</taxon>
        <taxon>Metschnikowia</taxon>
    </lineage>
</organism>
<evidence type="ECO:0000256" key="1">
    <source>
        <dbReference type="SAM" id="MobiDB-lite"/>
    </source>
</evidence>
<dbReference type="InterPro" id="IPR006553">
    <property type="entry name" value="Leu-rich_rpt_Cys-con_subtyp"/>
</dbReference>
<dbReference type="EMBL" id="LXTC01000005">
    <property type="protein sequence ID" value="OBA19900.1"/>
    <property type="molecule type" value="Genomic_DNA"/>
</dbReference>
<dbReference type="AlphaFoldDB" id="A0A1A0H7E6"/>
<dbReference type="OrthoDB" id="4078956at2759"/>
<dbReference type="Proteomes" id="UP000092555">
    <property type="component" value="Unassembled WGS sequence"/>
</dbReference>
<sequence>MFGKRKYDRKKGVRKSFRRRRRKKGKILKLKEPEPVVEKPVFSASGSSLYLWMHVPPLHQTFVNNTERRGKFTSSLRERCAEIVGANSDALSPSYLEEAPWSCWQSVWSTILKNGSDLPELFRMFARRFGDQISFSCHASTNTDVNLVHTSLKGLRNSALNACLIPFYKKHRVENVFSNISINDFVTFVSGLDQASIAIDCSKMPPFTTSDILSLCNIPSLRALDLSGNRQVDDQLLYTIKSRLTLRESNLQILVLSGCPYVTEKGLFALLKDCGDSKLSYVEADLRLLLLESFEKLFSRIEDSNDTSIVTGTQWRLVRKDDKFAAASKYKLGLKFHFLLRQSNDLVASKMLWDIKFFSAVVDPLKENVEDNFVPAWKQRYLGAMNRPLTFPFAYMKDIDILVKPCPAPVLVQEIQSPPIFERAGRVGLQDKLKSVKQNTKKPRTISTNAQAFFFGG</sequence>
<dbReference type="SUPFAM" id="SSF52047">
    <property type="entry name" value="RNI-like"/>
    <property type="match status" value="1"/>
</dbReference>
<accession>A0A1A0H7E6</accession>
<keyword evidence="3" id="KW-1185">Reference proteome</keyword>
<proteinExistence type="predicted"/>
<evidence type="ECO:0000313" key="3">
    <source>
        <dbReference type="Proteomes" id="UP000092555"/>
    </source>
</evidence>